<proteinExistence type="predicted"/>
<dbReference type="Proteomes" id="UP000177876">
    <property type="component" value="Unassembled WGS sequence"/>
</dbReference>
<gene>
    <name evidence="1" type="ORF">A2Y75_08605</name>
</gene>
<dbReference type="EMBL" id="MELK01000025">
    <property type="protein sequence ID" value="OFW58209.1"/>
    <property type="molecule type" value="Genomic_DNA"/>
</dbReference>
<protein>
    <submittedName>
        <fullName evidence="1">Uncharacterized protein</fullName>
    </submittedName>
</protein>
<dbReference type="AlphaFoldDB" id="A0A1F2WMY3"/>
<evidence type="ECO:0000313" key="1">
    <source>
        <dbReference type="EMBL" id="OFW58209.1"/>
    </source>
</evidence>
<dbReference type="STRING" id="1797197.A2Y75_08605"/>
<comment type="caution">
    <text evidence="1">The sequence shown here is derived from an EMBL/GenBank/DDBJ whole genome shotgun (WGS) entry which is preliminary data.</text>
</comment>
<evidence type="ECO:0000313" key="2">
    <source>
        <dbReference type="Proteomes" id="UP000177876"/>
    </source>
</evidence>
<accession>A0A1F2WMY3</accession>
<sequence>MSSVEVCHKCGVPLSISAEFKWESNGVIGVAGASYDRNVLYESRVIDNLLAGIEKLIGLPIQHIAIESRRREVRRYIERAQGEIGRIFRREGGPAGAEEWAIAREMILTVLDIGGSFGYGKSALGEGWDTAGEFPWRVNTIIKPYSLPFRIGEILGANEALEGRDMAAEFEEVGEECYKVTCRPKERPPGLKGRLKRRRYEFKPGDLAFERCEICGIPAAVSHYNWDLEEGTIEDPDNGWRMALYPPATLEAVLLDLEAELGESIPDLVVEAQRQYVKSRVGGVNWRQGGETFGQLVALRGLGILTNFEVDERHLSLSIENSCLQPMMVGMGQALFELALQKERSTYEWSLAEDGDLKILIAG</sequence>
<name>A0A1F2WMY3_9ACTN</name>
<organism evidence="1 2">
    <name type="scientific">Candidatus Solincola sediminis</name>
    <dbReference type="NCBI Taxonomy" id="1797199"/>
    <lineage>
        <taxon>Bacteria</taxon>
        <taxon>Bacillati</taxon>
        <taxon>Actinomycetota</taxon>
        <taxon>Candidatus Geothermincolia</taxon>
        <taxon>Candidatus Geothermincolales</taxon>
        <taxon>Candidatus Geothermincolaceae</taxon>
        <taxon>Candidatus Solincola</taxon>
    </lineage>
</organism>
<reference evidence="1 2" key="1">
    <citation type="journal article" date="2016" name="Nat. Commun.">
        <title>Thousands of microbial genomes shed light on interconnected biogeochemical processes in an aquifer system.</title>
        <authorList>
            <person name="Anantharaman K."/>
            <person name="Brown C.T."/>
            <person name="Hug L.A."/>
            <person name="Sharon I."/>
            <person name="Castelle C.J."/>
            <person name="Probst A.J."/>
            <person name="Thomas B.C."/>
            <person name="Singh A."/>
            <person name="Wilkins M.J."/>
            <person name="Karaoz U."/>
            <person name="Brodie E.L."/>
            <person name="Williams K.H."/>
            <person name="Hubbard S.S."/>
            <person name="Banfield J.F."/>
        </authorList>
    </citation>
    <scope>NUCLEOTIDE SEQUENCE [LARGE SCALE GENOMIC DNA]</scope>
</reference>